<dbReference type="AlphaFoldDB" id="A0A9P5YEK4"/>
<evidence type="ECO:0000256" key="1">
    <source>
        <dbReference type="SAM" id="MobiDB-lite"/>
    </source>
</evidence>
<feature type="compositionally biased region" description="Low complexity" evidence="1">
    <location>
        <begin position="161"/>
        <end position="178"/>
    </location>
</feature>
<feature type="region of interest" description="Disordered" evidence="1">
    <location>
        <begin position="122"/>
        <end position="218"/>
    </location>
</feature>
<feature type="compositionally biased region" description="Polar residues" evidence="1">
    <location>
        <begin position="351"/>
        <end position="371"/>
    </location>
</feature>
<evidence type="ECO:0000313" key="3">
    <source>
        <dbReference type="Proteomes" id="UP000807353"/>
    </source>
</evidence>
<proteinExistence type="predicted"/>
<sequence>MPDISNPTDLLLLAGTPSFFPAILSYVRSCTPGSSPLDHVIFQAILLCLISGNKHLILHTPDEDVGLVARLSVWTLSSIFGLPTHRLKIRPKPSQSLRSPNGGVPQDSFHFLRSLLLRTTHDDTQTLGSKHTNSSHEYTHRARPRSANLKASPYARSASFPNTLSSATTSPSSGPSDPFADQGHSLTNASAHLHSSTATPKSLRAAHAHTEPTPFRQRLTDLEFPHGLVLSGLENASPLDQRALSRVLTEKQIVLNKHATEADGYETNQRNPGGGRAKKTALDSSTIFDDTDSGGVWNAPEDFITIYVCPWNTRERPDIHKTLLDKFAMSTTVLVRQSVRQALRALPFTSHPPSNLHNKSHSYSNPGTPASLTTSLPQIHAPPFLTHPLPGPHHYRRISQATHPINVVKEIVPRDLLRSLRSTCSRVYFAPVLSLYLADLFSAARHHPKLEGRLLTVRATKDAEELARAGRILGLDPTGSELLRQTNNELAPYNDEDDRSSFPEYDEVQADIGSGSALINMSHETVYLDPIDHSDTSVNVHDKGTDLDVSEADIARIVPRVITHRLRVRDSPEDEILGSAIFGATFGSERGPHSGSDNRSTVKDIIVSILVEV</sequence>
<dbReference type="Proteomes" id="UP000807353">
    <property type="component" value="Unassembled WGS sequence"/>
</dbReference>
<feature type="compositionally biased region" description="Polar residues" evidence="1">
    <location>
        <begin position="184"/>
        <end position="200"/>
    </location>
</feature>
<protein>
    <submittedName>
        <fullName evidence="2">Uncharacterized protein</fullName>
    </submittedName>
</protein>
<evidence type="ECO:0000313" key="2">
    <source>
        <dbReference type="EMBL" id="KAF9467427.1"/>
    </source>
</evidence>
<organism evidence="2 3">
    <name type="scientific">Collybia nuda</name>
    <dbReference type="NCBI Taxonomy" id="64659"/>
    <lineage>
        <taxon>Eukaryota</taxon>
        <taxon>Fungi</taxon>
        <taxon>Dikarya</taxon>
        <taxon>Basidiomycota</taxon>
        <taxon>Agaricomycotina</taxon>
        <taxon>Agaricomycetes</taxon>
        <taxon>Agaricomycetidae</taxon>
        <taxon>Agaricales</taxon>
        <taxon>Tricholomatineae</taxon>
        <taxon>Clitocybaceae</taxon>
        <taxon>Collybia</taxon>
    </lineage>
</organism>
<feature type="compositionally biased region" description="Polar residues" evidence="1">
    <location>
        <begin position="125"/>
        <end position="136"/>
    </location>
</feature>
<accession>A0A9P5YEK4</accession>
<dbReference type="OrthoDB" id="5582146at2759"/>
<reference evidence="2" key="1">
    <citation type="submission" date="2020-11" db="EMBL/GenBank/DDBJ databases">
        <authorList>
            <consortium name="DOE Joint Genome Institute"/>
            <person name="Ahrendt S."/>
            <person name="Riley R."/>
            <person name="Andreopoulos W."/>
            <person name="Labutti K."/>
            <person name="Pangilinan J."/>
            <person name="Ruiz-Duenas F.J."/>
            <person name="Barrasa J.M."/>
            <person name="Sanchez-Garcia M."/>
            <person name="Camarero S."/>
            <person name="Miyauchi S."/>
            <person name="Serrano A."/>
            <person name="Linde D."/>
            <person name="Babiker R."/>
            <person name="Drula E."/>
            <person name="Ayuso-Fernandez I."/>
            <person name="Pacheco R."/>
            <person name="Padilla G."/>
            <person name="Ferreira P."/>
            <person name="Barriuso J."/>
            <person name="Kellner H."/>
            <person name="Castanera R."/>
            <person name="Alfaro M."/>
            <person name="Ramirez L."/>
            <person name="Pisabarro A.G."/>
            <person name="Kuo A."/>
            <person name="Tritt A."/>
            <person name="Lipzen A."/>
            <person name="He G."/>
            <person name="Yan M."/>
            <person name="Ng V."/>
            <person name="Cullen D."/>
            <person name="Martin F."/>
            <person name="Rosso M.-N."/>
            <person name="Henrissat B."/>
            <person name="Hibbett D."/>
            <person name="Martinez A.T."/>
            <person name="Grigoriev I.V."/>
        </authorList>
    </citation>
    <scope>NUCLEOTIDE SEQUENCE</scope>
    <source>
        <strain evidence="2">CBS 247.69</strain>
    </source>
</reference>
<feature type="region of interest" description="Disordered" evidence="1">
    <location>
        <begin position="348"/>
        <end position="371"/>
    </location>
</feature>
<comment type="caution">
    <text evidence="2">The sequence shown here is derived from an EMBL/GenBank/DDBJ whole genome shotgun (WGS) entry which is preliminary data.</text>
</comment>
<name>A0A9P5YEK4_9AGAR</name>
<dbReference type="EMBL" id="MU150237">
    <property type="protein sequence ID" value="KAF9467427.1"/>
    <property type="molecule type" value="Genomic_DNA"/>
</dbReference>
<gene>
    <name evidence="2" type="ORF">BDZ94DRAFT_1249342</name>
</gene>
<keyword evidence="3" id="KW-1185">Reference proteome</keyword>